<protein>
    <submittedName>
        <fullName evidence="1">Uncharacterized protein</fullName>
    </submittedName>
</protein>
<keyword evidence="2" id="KW-1185">Reference proteome</keyword>
<gene>
    <name evidence="1" type="primary">51</name>
    <name evidence="1" type="ORF">SEA_NICOLE72_51</name>
</gene>
<dbReference type="EMBL" id="OR159674">
    <property type="protein sequence ID" value="WKW87088.1"/>
    <property type="molecule type" value="Genomic_DNA"/>
</dbReference>
<name>A0ACD4UHK5_9CAUD</name>
<reference evidence="1" key="1">
    <citation type="submission" date="2023-06" db="EMBL/GenBank/DDBJ databases">
        <authorList>
            <person name="Byrum C.A."/>
            <person name="Fullante V.A."/>
            <person name="Ghosh G."/>
            <person name="Ivey A.L."/>
            <person name="Joby C.P."/>
            <person name="Johnson E."/>
            <person name="Kamil H.A."/>
            <person name="Martinez L."/>
            <person name="Tutelo G.A."/>
            <person name="Wilson D."/>
            <person name="Ziegler A.J."/>
            <person name="Garlena R.A."/>
            <person name="Russell D.A."/>
            <person name="Jacobs-Sera D."/>
            <person name="Hatfull G.F."/>
        </authorList>
    </citation>
    <scope>NUCLEOTIDE SEQUENCE</scope>
</reference>
<evidence type="ECO:0000313" key="1">
    <source>
        <dbReference type="EMBL" id="WKW87088.1"/>
    </source>
</evidence>
<organism evidence="1 2">
    <name type="scientific">Microbacterium phage Nicole72</name>
    <dbReference type="NCBI Taxonomy" id="3062838"/>
    <lineage>
        <taxon>Viruses</taxon>
        <taxon>Duplodnaviria</taxon>
        <taxon>Heunggongvirae</taxon>
        <taxon>Uroviricota</taxon>
        <taxon>Caudoviricetes</taxon>
        <taxon>Hodgkinviridae</taxon>
        <taxon>Meganvirus</taxon>
        <taxon>Meganvirus nichole72</taxon>
    </lineage>
</organism>
<dbReference type="Proteomes" id="UP001654554">
    <property type="component" value="Segment"/>
</dbReference>
<sequence length="115" mass="12987">MTFGEAAAPGTRHEAAPQWTQGTVPDAVSGFDGVGLWRARVHDGIVTALRSKDDGLWHLSVSHSSRLPSWDEIADARYRFIPDRARMAMLLPPRAEWVNVHERTLHLWEMVYEPA</sequence>
<proteinExistence type="predicted"/>
<accession>A0ACD4UHK5</accession>
<evidence type="ECO:0000313" key="2">
    <source>
        <dbReference type="Proteomes" id="UP001654554"/>
    </source>
</evidence>